<reference evidence="2" key="1">
    <citation type="journal article" date="2018" name="PLoS Negl. Trop. Dis.">
        <title>An insight into the salivary gland and fat body transcriptome of Panstrongylus lignarius (Hemiptera: Heteroptera), the main vector of Chagas disease in Peru.</title>
        <authorList>
            <person name="Nevoa J.C."/>
            <person name="Mendes M.T."/>
            <person name="da Silva M.V."/>
            <person name="Soares S.C."/>
            <person name="Oliveira C.J.F."/>
            <person name="Ribeiro J.M.C."/>
        </authorList>
    </citation>
    <scope>NUCLEOTIDE SEQUENCE</scope>
</reference>
<dbReference type="AlphaFoldDB" id="A0A224XZW7"/>
<feature type="signal peptide" evidence="1">
    <location>
        <begin position="1"/>
        <end position="22"/>
    </location>
</feature>
<dbReference type="EMBL" id="GFTR01002593">
    <property type="protein sequence ID" value="JAW13833.1"/>
    <property type="molecule type" value="Transcribed_RNA"/>
</dbReference>
<proteinExistence type="predicted"/>
<organism evidence="2">
    <name type="scientific">Panstrongylus lignarius</name>
    <dbReference type="NCBI Taxonomy" id="156445"/>
    <lineage>
        <taxon>Eukaryota</taxon>
        <taxon>Metazoa</taxon>
        <taxon>Ecdysozoa</taxon>
        <taxon>Arthropoda</taxon>
        <taxon>Hexapoda</taxon>
        <taxon>Insecta</taxon>
        <taxon>Pterygota</taxon>
        <taxon>Neoptera</taxon>
        <taxon>Paraneoptera</taxon>
        <taxon>Hemiptera</taxon>
        <taxon>Heteroptera</taxon>
        <taxon>Panheteroptera</taxon>
        <taxon>Cimicomorpha</taxon>
        <taxon>Reduviidae</taxon>
        <taxon>Triatominae</taxon>
        <taxon>Panstrongylus</taxon>
    </lineage>
</organism>
<name>A0A224XZW7_9HEMI</name>
<protein>
    <submittedName>
        <fullName evidence="2">Putative secreted protein</fullName>
    </submittedName>
</protein>
<evidence type="ECO:0000313" key="2">
    <source>
        <dbReference type="EMBL" id="JAW13833.1"/>
    </source>
</evidence>
<evidence type="ECO:0000256" key="1">
    <source>
        <dbReference type="SAM" id="SignalP"/>
    </source>
</evidence>
<accession>A0A224XZW7</accession>
<sequence>MNQLFSLKFIISLLASVYCSKGWELPWWKNPLNKLETTSKPELATDINDFTNTTVVYSKFTPANSISSPEKVHEEDNKNISEEDINDLTLLIAHNYLKLPLQLFNLGHPTEHIILQKDIKNKEVNLPTLIPILQNSSDGNITFYADLGKLSIMD</sequence>
<feature type="chain" id="PRO_5013302188" evidence="1">
    <location>
        <begin position="23"/>
        <end position="154"/>
    </location>
</feature>
<keyword evidence="1" id="KW-0732">Signal</keyword>